<dbReference type="EMBL" id="QJVJ01000015">
    <property type="protein sequence ID" value="PYI51057.1"/>
    <property type="molecule type" value="Genomic_DNA"/>
</dbReference>
<reference evidence="2 3" key="1">
    <citation type="submission" date="2018-05" db="EMBL/GenBank/DDBJ databases">
        <title>Paenibacillus flagellatus sp. nov., isolated from selenium mineral soil.</title>
        <authorList>
            <person name="Dai X."/>
        </authorList>
    </citation>
    <scope>NUCLEOTIDE SEQUENCE [LARGE SCALE GENOMIC DNA]</scope>
    <source>
        <strain evidence="2 3">DXL2</strain>
    </source>
</reference>
<dbReference type="AlphaFoldDB" id="A0A2V5KKG1"/>
<keyword evidence="3" id="KW-1185">Reference proteome</keyword>
<gene>
    <name evidence="2" type="ORF">DLM86_27215</name>
</gene>
<accession>A0A2V5KKG1</accession>
<name>A0A2V5KKG1_9BACL</name>
<evidence type="ECO:0000313" key="3">
    <source>
        <dbReference type="Proteomes" id="UP000247476"/>
    </source>
</evidence>
<feature type="domain" description="Transposase IS66 central" evidence="1">
    <location>
        <begin position="6"/>
        <end position="74"/>
    </location>
</feature>
<evidence type="ECO:0000313" key="2">
    <source>
        <dbReference type="EMBL" id="PYI51057.1"/>
    </source>
</evidence>
<dbReference type="Proteomes" id="UP000247476">
    <property type="component" value="Unassembled WGS sequence"/>
</dbReference>
<proteinExistence type="predicted"/>
<dbReference type="InterPro" id="IPR004291">
    <property type="entry name" value="Transposase_IS66_central"/>
</dbReference>
<dbReference type="Pfam" id="PF03050">
    <property type="entry name" value="DDE_Tnp_IS66"/>
    <property type="match status" value="1"/>
</dbReference>
<evidence type="ECO:0000259" key="1">
    <source>
        <dbReference type="Pfam" id="PF03050"/>
    </source>
</evidence>
<organism evidence="2 3">
    <name type="scientific">Paenibacillus flagellatus</name>
    <dbReference type="NCBI Taxonomy" id="2211139"/>
    <lineage>
        <taxon>Bacteria</taxon>
        <taxon>Bacillati</taxon>
        <taxon>Bacillota</taxon>
        <taxon>Bacilli</taxon>
        <taxon>Bacillales</taxon>
        <taxon>Paenibacillaceae</taxon>
        <taxon>Paenibacillus</taxon>
    </lineage>
</organism>
<comment type="caution">
    <text evidence="2">The sequence shown here is derived from an EMBL/GenBank/DDBJ whole genome shotgun (WGS) entry which is preliminary data.</text>
</comment>
<protein>
    <recommendedName>
        <fullName evidence="1">Transposase IS66 central domain-containing protein</fullName>
    </recommendedName>
</protein>
<sequence>MERYCRWVLYEYQRTQGGDYLRNFLGRVDGYLHIDDYAGYLNVAKVKLVGCWAHARRTFDEALKAAPPEARKPGSVTGQGLAYCNPWVKRN</sequence>